<keyword evidence="1" id="KW-0472">Membrane</keyword>
<feature type="transmembrane region" description="Helical" evidence="1">
    <location>
        <begin position="12"/>
        <end position="36"/>
    </location>
</feature>
<evidence type="ECO:0000256" key="1">
    <source>
        <dbReference type="SAM" id="Phobius"/>
    </source>
</evidence>
<keyword evidence="1" id="KW-0812">Transmembrane</keyword>
<protein>
    <submittedName>
        <fullName evidence="2">Uncharacterized protein</fullName>
    </submittedName>
</protein>
<dbReference type="Proteomes" id="UP001273935">
    <property type="component" value="Unassembled WGS sequence"/>
</dbReference>
<organism evidence="2 3">
    <name type="scientific">Metapseudomonas otitidis</name>
    <dbReference type="NCBI Taxonomy" id="319939"/>
    <lineage>
        <taxon>Bacteria</taxon>
        <taxon>Pseudomonadati</taxon>
        <taxon>Pseudomonadota</taxon>
        <taxon>Gammaproteobacteria</taxon>
        <taxon>Pseudomonadales</taxon>
        <taxon>Pseudomonadaceae</taxon>
        <taxon>Metapseudomonas</taxon>
    </lineage>
</organism>
<evidence type="ECO:0000313" key="3">
    <source>
        <dbReference type="Proteomes" id="UP001273935"/>
    </source>
</evidence>
<feature type="transmembrane region" description="Helical" evidence="1">
    <location>
        <begin position="56"/>
        <end position="83"/>
    </location>
</feature>
<name>A0ABU3XSI2_9GAMM</name>
<accession>A0ABU3XSI2</accession>
<sequence>MARRRKTSLFDDLFTLATLLPWWASLLVALVSWYLLHGYATSPIPPVDPHRPDMTGAMFRGLAMALQYFVPFIFAFGAVGSAVGRARRQKLFEDVAEATQDMGGLSVQ</sequence>
<evidence type="ECO:0000313" key="2">
    <source>
        <dbReference type="EMBL" id="MDV3440891.1"/>
    </source>
</evidence>
<comment type="caution">
    <text evidence="2">The sequence shown here is derived from an EMBL/GenBank/DDBJ whole genome shotgun (WGS) entry which is preliminary data.</text>
</comment>
<keyword evidence="3" id="KW-1185">Reference proteome</keyword>
<gene>
    <name evidence="2" type="ORF">R0G64_15795</name>
</gene>
<reference evidence="2 3" key="1">
    <citation type="submission" date="2023-10" db="EMBL/GenBank/DDBJ databases">
        <title>Pseudomonas otitidis isolated from a paediatric patient with cystic fibrosis in Chile.</title>
        <authorList>
            <person name="Amsteins-Romero L."/>
            <person name="Opazo-Capurro A."/>
            <person name="Matus-Kohler M."/>
            <person name="Gonzalez-Rocha G."/>
        </authorList>
    </citation>
    <scope>NUCLEOTIDE SEQUENCE [LARGE SCALE GENOMIC DNA]</scope>
    <source>
        <strain evidence="2 3">P-714</strain>
    </source>
</reference>
<dbReference type="RefSeq" id="WP_317234017.1">
    <property type="nucleotide sequence ID" value="NZ_JAWJUL010000058.1"/>
</dbReference>
<keyword evidence="1" id="KW-1133">Transmembrane helix</keyword>
<dbReference type="EMBL" id="JAWJUL010000058">
    <property type="protein sequence ID" value="MDV3440891.1"/>
    <property type="molecule type" value="Genomic_DNA"/>
</dbReference>
<proteinExistence type="predicted"/>